<dbReference type="EMBL" id="WTPW01002369">
    <property type="protein sequence ID" value="KAF0384657.1"/>
    <property type="molecule type" value="Genomic_DNA"/>
</dbReference>
<organism evidence="2 3">
    <name type="scientific">Gigaspora margarita</name>
    <dbReference type="NCBI Taxonomy" id="4874"/>
    <lineage>
        <taxon>Eukaryota</taxon>
        <taxon>Fungi</taxon>
        <taxon>Fungi incertae sedis</taxon>
        <taxon>Mucoromycota</taxon>
        <taxon>Glomeromycotina</taxon>
        <taxon>Glomeromycetes</taxon>
        <taxon>Diversisporales</taxon>
        <taxon>Gigasporaceae</taxon>
        <taxon>Gigaspora</taxon>
    </lineage>
</organism>
<evidence type="ECO:0000313" key="3">
    <source>
        <dbReference type="Proteomes" id="UP000439903"/>
    </source>
</evidence>
<sequence length="154" mass="18296">MGRKISRNRKKIQRKKYVYWVRNENRNKGKCYEIRRNKPTNKPAQARDKSSLVLITVAMGIQTEKGTNRRKNIPTSTRQEKSRLNNQTSLEKKKIEEFIELKVGFHNINRIKNNSYRLQELVDFGIIENFNLLGIVKTSIDDKQEKYIKIDRSQ</sequence>
<evidence type="ECO:0000256" key="1">
    <source>
        <dbReference type="SAM" id="MobiDB-lite"/>
    </source>
</evidence>
<comment type="caution">
    <text evidence="2">The sequence shown here is derived from an EMBL/GenBank/DDBJ whole genome shotgun (WGS) entry which is preliminary data.</text>
</comment>
<evidence type="ECO:0000313" key="2">
    <source>
        <dbReference type="EMBL" id="KAF0384657.1"/>
    </source>
</evidence>
<gene>
    <name evidence="2" type="ORF">F8M41_011566</name>
</gene>
<proteinExistence type="predicted"/>
<dbReference type="AlphaFoldDB" id="A0A8H3X267"/>
<name>A0A8H3X267_GIGMA</name>
<keyword evidence="3" id="KW-1185">Reference proteome</keyword>
<dbReference type="Proteomes" id="UP000439903">
    <property type="component" value="Unassembled WGS sequence"/>
</dbReference>
<feature type="region of interest" description="Disordered" evidence="1">
    <location>
        <begin position="64"/>
        <end position="86"/>
    </location>
</feature>
<reference evidence="2 3" key="1">
    <citation type="journal article" date="2019" name="Environ. Microbiol.">
        <title>At the nexus of three kingdoms: the genome of the mycorrhizal fungus Gigaspora margarita provides insights into plant, endobacterial and fungal interactions.</title>
        <authorList>
            <person name="Venice F."/>
            <person name="Ghignone S."/>
            <person name="Salvioli di Fossalunga A."/>
            <person name="Amselem J."/>
            <person name="Novero M."/>
            <person name="Xianan X."/>
            <person name="Sedzielewska Toro K."/>
            <person name="Morin E."/>
            <person name="Lipzen A."/>
            <person name="Grigoriev I.V."/>
            <person name="Henrissat B."/>
            <person name="Martin F.M."/>
            <person name="Bonfante P."/>
        </authorList>
    </citation>
    <scope>NUCLEOTIDE SEQUENCE [LARGE SCALE GENOMIC DNA]</scope>
    <source>
        <strain evidence="2 3">BEG34</strain>
    </source>
</reference>
<accession>A0A8H3X267</accession>
<dbReference type="OrthoDB" id="10577593at2759"/>
<protein>
    <submittedName>
        <fullName evidence="2">Uncharacterized protein</fullName>
    </submittedName>
</protein>